<evidence type="ECO:0000313" key="2">
    <source>
        <dbReference type="EMBL" id="PIL44429.1"/>
    </source>
</evidence>
<feature type="domain" description="Transposase IS200-like" evidence="1">
    <location>
        <begin position="9"/>
        <end position="123"/>
    </location>
</feature>
<dbReference type="Pfam" id="PF01797">
    <property type="entry name" value="Y1_Tnp"/>
    <property type="match status" value="1"/>
</dbReference>
<dbReference type="OrthoDB" id="9814067at2"/>
<accession>A0A2G8TEQ1</accession>
<dbReference type="Proteomes" id="UP000230390">
    <property type="component" value="Unassembled WGS sequence"/>
</dbReference>
<protein>
    <submittedName>
        <fullName evidence="2">Addiction module toxin RelE</fullName>
    </submittedName>
</protein>
<dbReference type="AlphaFoldDB" id="A0A2G8TEQ1"/>
<evidence type="ECO:0000313" key="3">
    <source>
        <dbReference type="Proteomes" id="UP000230390"/>
    </source>
</evidence>
<name>A0A2G8TEQ1_9BURK</name>
<dbReference type="EMBL" id="PDOC01000007">
    <property type="protein sequence ID" value="PIL44429.1"/>
    <property type="molecule type" value="Genomic_DNA"/>
</dbReference>
<proteinExistence type="predicted"/>
<comment type="caution">
    <text evidence="2">The sequence shown here is derived from an EMBL/GenBank/DDBJ whole genome shotgun (WGS) entry which is preliminary data.</text>
</comment>
<dbReference type="RefSeq" id="WP_099788943.1">
    <property type="nucleotide sequence ID" value="NZ_JBHLYV010000022.1"/>
</dbReference>
<dbReference type="Gene3D" id="3.30.70.1290">
    <property type="entry name" value="Transposase IS200-like"/>
    <property type="match status" value="1"/>
</dbReference>
<dbReference type="PANTHER" id="PTHR34322:SF2">
    <property type="entry name" value="TRANSPOSASE IS200-LIKE DOMAIN-CONTAINING PROTEIN"/>
    <property type="match status" value="1"/>
</dbReference>
<sequence length="296" mass="33762">MGRPLRIEFAGAIYHITSRGDRREPIFLNDGDRYAWQQILASVCGRFHWRIHAFCQMGNHYHMIAETVAATLTRGMRQLNGEYTRRFNFRNATVGHLFQGRYHAILVQRQSYLLALSRYVVLNPVRAGMVSGPEAWAWSSYSMTCSDVPPPAWLETDWLLSQFGVERDVAVHSYRAFVAAGRGVKTPMTNLRNQLFLGDDKFLKQISAAKNVPSGAEISRSQKMLLLPELHEYDVGKANRQVAMARAYIHGRFTMAEIAAHFSVHYKTVSRAVRSYEIAQSAILRPSTSKMYDRQT</sequence>
<dbReference type="SMART" id="SM01321">
    <property type="entry name" value="Y1_Tnp"/>
    <property type="match status" value="1"/>
</dbReference>
<gene>
    <name evidence="2" type="ORF">CR105_13260</name>
</gene>
<dbReference type="InterPro" id="IPR002686">
    <property type="entry name" value="Transposase_17"/>
</dbReference>
<dbReference type="SUPFAM" id="SSF143422">
    <property type="entry name" value="Transposase IS200-like"/>
    <property type="match status" value="1"/>
</dbReference>
<organism evidence="2 3">
    <name type="scientific">Massilia eurypsychrophila</name>
    <dbReference type="NCBI Taxonomy" id="1485217"/>
    <lineage>
        <taxon>Bacteria</taxon>
        <taxon>Pseudomonadati</taxon>
        <taxon>Pseudomonadota</taxon>
        <taxon>Betaproteobacteria</taxon>
        <taxon>Burkholderiales</taxon>
        <taxon>Oxalobacteraceae</taxon>
        <taxon>Telluria group</taxon>
        <taxon>Massilia</taxon>
    </lineage>
</organism>
<dbReference type="PANTHER" id="PTHR34322">
    <property type="entry name" value="TRANSPOSASE, Y1_TNP DOMAIN-CONTAINING"/>
    <property type="match status" value="1"/>
</dbReference>
<dbReference type="GO" id="GO:0004803">
    <property type="term" value="F:transposase activity"/>
    <property type="evidence" value="ECO:0007669"/>
    <property type="project" value="InterPro"/>
</dbReference>
<dbReference type="GO" id="GO:0003677">
    <property type="term" value="F:DNA binding"/>
    <property type="evidence" value="ECO:0007669"/>
    <property type="project" value="InterPro"/>
</dbReference>
<dbReference type="GO" id="GO:0006313">
    <property type="term" value="P:DNA transposition"/>
    <property type="evidence" value="ECO:0007669"/>
    <property type="project" value="InterPro"/>
</dbReference>
<evidence type="ECO:0000259" key="1">
    <source>
        <dbReference type="SMART" id="SM01321"/>
    </source>
</evidence>
<reference evidence="2 3" key="1">
    <citation type="submission" date="2017-10" db="EMBL/GenBank/DDBJ databases">
        <title>Massilia psychrophilum sp. nov., a novel purple-pigmented bacterium isolated from Tianshan glacier, Xinjiang Municipality, China.</title>
        <authorList>
            <person name="Wang H."/>
        </authorList>
    </citation>
    <scope>NUCLEOTIDE SEQUENCE [LARGE SCALE GENOMIC DNA]</scope>
    <source>
        <strain evidence="2 3">JCM 30074</strain>
    </source>
</reference>
<dbReference type="InterPro" id="IPR036515">
    <property type="entry name" value="Transposase_17_sf"/>
</dbReference>
<keyword evidence="3" id="KW-1185">Reference proteome</keyword>